<protein>
    <submittedName>
        <fullName evidence="1">[Hydroxymethylglutaryl-CoA reductase (NADPH)] kinase protein</fullName>
        <ecNumber evidence="1">2.7.11.31</ecNumber>
    </submittedName>
</protein>
<gene>
    <name evidence="1" type="ORF">IHE45_02G051900</name>
</gene>
<organism evidence="1 2">
    <name type="scientific">Dioscorea alata</name>
    <name type="common">Purple yam</name>
    <dbReference type="NCBI Taxonomy" id="55571"/>
    <lineage>
        <taxon>Eukaryota</taxon>
        <taxon>Viridiplantae</taxon>
        <taxon>Streptophyta</taxon>
        <taxon>Embryophyta</taxon>
        <taxon>Tracheophyta</taxon>
        <taxon>Spermatophyta</taxon>
        <taxon>Magnoliopsida</taxon>
        <taxon>Liliopsida</taxon>
        <taxon>Dioscoreales</taxon>
        <taxon>Dioscoreaceae</taxon>
        <taxon>Dioscorea</taxon>
    </lineage>
</organism>
<evidence type="ECO:0000313" key="1">
    <source>
        <dbReference type="EMBL" id="KAH7690497.1"/>
    </source>
</evidence>
<comment type="caution">
    <text evidence="1">The sequence shown here is derived from an EMBL/GenBank/DDBJ whole genome shotgun (WGS) entry which is preliminary data.</text>
</comment>
<dbReference type="Proteomes" id="UP000827976">
    <property type="component" value="Chromosome 2"/>
</dbReference>
<name>A0ACB7WQP8_DIOAL</name>
<reference evidence="2" key="1">
    <citation type="journal article" date="2022" name="Nat. Commun.">
        <title>Chromosome evolution and the genetic basis of agronomically important traits in greater yam.</title>
        <authorList>
            <person name="Bredeson J.V."/>
            <person name="Lyons J.B."/>
            <person name="Oniyinde I.O."/>
            <person name="Okereke N.R."/>
            <person name="Kolade O."/>
            <person name="Nnabue I."/>
            <person name="Nwadili C.O."/>
            <person name="Hribova E."/>
            <person name="Parker M."/>
            <person name="Nwogha J."/>
            <person name="Shu S."/>
            <person name="Carlson J."/>
            <person name="Kariba R."/>
            <person name="Muthemba S."/>
            <person name="Knop K."/>
            <person name="Barton G.J."/>
            <person name="Sherwood A.V."/>
            <person name="Lopez-Montes A."/>
            <person name="Asiedu R."/>
            <person name="Jamnadass R."/>
            <person name="Muchugi A."/>
            <person name="Goodstein D."/>
            <person name="Egesi C.N."/>
            <person name="Featherston J."/>
            <person name="Asfaw A."/>
            <person name="Simpson G.G."/>
            <person name="Dolezel J."/>
            <person name="Hendre P.S."/>
            <person name="Van Deynze A."/>
            <person name="Kumar P.L."/>
            <person name="Obidiegwu J.E."/>
            <person name="Bhattacharjee R."/>
            <person name="Rokhsar D.S."/>
        </authorList>
    </citation>
    <scope>NUCLEOTIDE SEQUENCE [LARGE SCALE GENOMIC DNA]</scope>
    <source>
        <strain evidence="2">cv. TDa95/00328</strain>
    </source>
</reference>
<keyword evidence="2" id="KW-1185">Reference proteome</keyword>
<accession>A0ACB7WQP8</accession>
<keyword evidence="1" id="KW-0808">Transferase</keyword>
<dbReference type="EC" id="2.7.11.31" evidence="1"/>
<proteinExistence type="predicted"/>
<dbReference type="EMBL" id="CM037012">
    <property type="protein sequence ID" value="KAH7690497.1"/>
    <property type="molecule type" value="Genomic_DNA"/>
</dbReference>
<sequence length="419" mass="46910">MALCHLSFFRFPPRPNLCASLSFLKRDACQFPFQGSTSTACYARKSSGRGKESRAVKSNEELRSELREFISALGFPDDHVPSTKELTDHGRKDLANIVRRRGYKVIAELLKNSTTNDDNTKLASAENHVSGDSSKEEISGNKETTIQESTECTSESIMSPMEACMNTSNGSIALYTCASDSKDPISSIESLRTKAAKFVLTGELDNLDENGMLASEHDPLLVAEQSLDRGDITSCDELTVANLDENFTPEMLKLTHERQNQAEIDRLKDLLNQKELELSHLKEQIEKEKAALSFLEAKVSTEISKAEEIISAKDIELRAAEETLSGLKEVLIEYWAIAETVEVAGSFNGWQHHIIMDLQPSSELEEPTSRKRQLWSTILWLYPGIYEIKFIVDGQWRIDSKLDIINSGGITNNILRVDR</sequence>
<keyword evidence="1" id="KW-0418">Kinase</keyword>
<evidence type="ECO:0000313" key="2">
    <source>
        <dbReference type="Proteomes" id="UP000827976"/>
    </source>
</evidence>